<sequence length="143" mass="15630">MRTMWPRVNGMRAMELGTPDAMRAELNALVLSGAKTATTGLLEEYAKETEGLEYVGEKLALVDAGGRPVGVIEITGVEVTPFADVTWEHAAAEGEGDASLEEWRAGHRRFWEGLGTPVRDDTPVVCLTFRLLEHAWHPAGQEV</sequence>
<gene>
    <name evidence="2" type="ORF">L0F81_04245</name>
</gene>
<dbReference type="InterPro" id="IPR015947">
    <property type="entry name" value="PUA-like_sf"/>
</dbReference>
<dbReference type="PANTHER" id="PTHR39203">
    <property type="entry name" value="CYTOPLASMIC PROTEIN-RELATED"/>
    <property type="match status" value="1"/>
</dbReference>
<dbReference type="Proteomes" id="UP001299012">
    <property type="component" value="Unassembled WGS sequence"/>
</dbReference>
<proteinExistence type="predicted"/>
<dbReference type="RefSeq" id="WP_237481012.1">
    <property type="nucleotide sequence ID" value="NZ_JAKKZF010000008.1"/>
</dbReference>
<dbReference type="EMBL" id="JAKKZF010000008">
    <property type="protein sequence ID" value="MCG0062504.1"/>
    <property type="molecule type" value="Genomic_DNA"/>
</dbReference>
<dbReference type="SUPFAM" id="SSF88697">
    <property type="entry name" value="PUA domain-like"/>
    <property type="match status" value="1"/>
</dbReference>
<dbReference type="PANTHER" id="PTHR39203:SF1">
    <property type="entry name" value="CYTOPLASMIC PROTEIN"/>
    <property type="match status" value="1"/>
</dbReference>
<keyword evidence="3" id="KW-1185">Reference proteome</keyword>
<comment type="caution">
    <text evidence="2">The sequence shown here is derived from an EMBL/GenBank/DDBJ whole genome shotgun (WGS) entry which is preliminary data.</text>
</comment>
<reference evidence="2 3" key="1">
    <citation type="submission" date="2022-01" db="EMBL/GenBank/DDBJ databases">
        <title>Draft Genome Sequences of Seven Type Strains of the Genus Streptomyces.</title>
        <authorList>
            <person name="Aziz S."/>
            <person name="Coretto E."/>
            <person name="Chronakova A."/>
            <person name="Sproer C."/>
            <person name="Huber K."/>
            <person name="Nouioui I."/>
            <person name="Gross H."/>
        </authorList>
    </citation>
    <scope>NUCLEOTIDE SEQUENCE [LARGE SCALE GENOMIC DNA]</scope>
    <source>
        <strain evidence="2 3">DSM 41685</strain>
    </source>
</reference>
<evidence type="ECO:0000259" key="1">
    <source>
        <dbReference type="SMART" id="SM01022"/>
    </source>
</evidence>
<protein>
    <submittedName>
        <fullName evidence="2">ASCH domain-containing protein</fullName>
    </submittedName>
</protein>
<evidence type="ECO:0000313" key="3">
    <source>
        <dbReference type="Proteomes" id="UP001299012"/>
    </source>
</evidence>
<name>A0ABS9JAC5_9ACTN</name>
<organism evidence="2 3">
    <name type="scientific">Streptomyces tricolor</name>
    <dbReference type="NCBI Taxonomy" id="68277"/>
    <lineage>
        <taxon>Bacteria</taxon>
        <taxon>Bacillati</taxon>
        <taxon>Actinomycetota</taxon>
        <taxon>Actinomycetes</taxon>
        <taxon>Kitasatosporales</taxon>
        <taxon>Streptomycetaceae</taxon>
        <taxon>Streptomyces</taxon>
        <taxon>Streptomyces violaceoruber group</taxon>
    </lineage>
</organism>
<accession>A0ABS9JAC5</accession>
<feature type="domain" description="ASCH" evidence="1">
    <location>
        <begin position="20"/>
        <end position="133"/>
    </location>
</feature>
<evidence type="ECO:0000313" key="2">
    <source>
        <dbReference type="EMBL" id="MCG0062504.1"/>
    </source>
</evidence>
<dbReference type="PIRSF" id="PIRSF021320">
    <property type="entry name" value="DUF984"/>
    <property type="match status" value="1"/>
</dbReference>
<dbReference type="Pfam" id="PF04266">
    <property type="entry name" value="ASCH"/>
    <property type="match status" value="1"/>
</dbReference>
<dbReference type="SMART" id="SM01022">
    <property type="entry name" value="ASCH"/>
    <property type="match status" value="1"/>
</dbReference>
<dbReference type="Gene3D" id="3.10.400.10">
    <property type="entry name" value="Sulfate adenylyltransferase"/>
    <property type="match status" value="1"/>
</dbReference>
<dbReference type="InterPro" id="IPR007374">
    <property type="entry name" value="ASCH_domain"/>
</dbReference>
<dbReference type="InterPro" id="IPR009326">
    <property type="entry name" value="DUF984"/>
</dbReference>